<reference evidence="2 3" key="1">
    <citation type="journal article" date="2011" name="J. Bacteriol.">
        <title>Draft genome sequence of the marine bacterium Streptomyces griseoaurantiacus M045, which produces novel manumycin-type antibiotics with a pABA core component.</title>
        <authorList>
            <person name="Li F."/>
            <person name="Jiang P."/>
            <person name="Zheng H."/>
            <person name="Wang S."/>
            <person name="Zhao G."/>
            <person name="Qin S."/>
            <person name="Liu Z."/>
        </authorList>
    </citation>
    <scope>NUCLEOTIDE SEQUENCE [LARGE SCALE GENOMIC DNA]</scope>
    <source>
        <strain evidence="2 3">M045</strain>
    </source>
</reference>
<keyword evidence="3" id="KW-1185">Reference proteome</keyword>
<dbReference type="AlphaFoldDB" id="F3NNP4"/>
<gene>
    <name evidence="2" type="ORF">SGM_4758</name>
</gene>
<name>F3NNP4_9ACTN</name>
<dbReference type="EMBL" id="AEYX01000042">
    <property type="protein sequence ID" value="EGG44706.1"/>
    <property type="molecule type" value="Genomic_DNA"/>
</dbReference>
<feature type="region of interest" description="Disordered" evidence="1">
    <location>
        <begin position="1"/>
        <end position="40"/>
    </location>
</feature>
<dbReference type="STRING" id="996637.SGM_4758"/>
<protein>
    <submittedName>
        <fullName evidence="2">Uncharacterized protein</fullName>
    </submittedName>
</protein>
<evidence type="ECO:0000313" key="2">
    <source>
        <dbReference type="EMBL" id="EGG44706.1"/>
    </source>
</evidence>
<evidence type="ECO:0000256" key="1">
    <source>
        <dbReference type="SAM" id="MobiDB-lite"/>
    </source>
</evidence>
<proteinExistence type="predicted"/>
<comment type="caution">
    <text evidence="2">The sequence shown here is derived from an EMBL/GenBank/DDBJ whole genome shotgun (WGS) entry which is preliminary data.</text>
</comment>
<evidence type="ECO:0000313" key="3">
    <source>
        <dbReference type="Proteomes" id="UP000003022"/>
    </source>
</evidence>
<sequence length="40" mass="4197">MCPFPESRAPNSQAARAVCPSCHGRGRTGGGRAPSRSRRA</sequence>
<dbReference type="Proteomes" id="UP000003022">
    <property type="component" value="Unassembled WGS sequence"/>
</dbReference>
<accession>F3NNP4</accession>
<organism evidence="2 3">
    <name type="scientific">Streptomyces griseoaurantiacus M045</name>
    <dbReference type="NCBI Taxonomy" id="996637"/>
    <lineage>
        <taxon>Bacteria</taxon>
        <taxon>Bacillati</taxon>
        <taxon>Actinomycetota</taxon>
        <taxon>Actinomycetes</taxon>
        <taxon>Kitasatosporales</taxon>
        <taxon>Streptomycetaceae</taxon>
        <taxon>Streptomyces</taxon>
        <taxon>Streptomyces aurantiacus group</taxon>
    </lineage>
</organism>